<keyword evidence="2" id="KW-1185">Reference proteome</keyword>
<organism evidence="1 2">
    <name type="scientific">Ktedonobacter racemifer DSM 44963</name>
    <dbReference type="NCBI Taxonomy" id="485913"/>
    <lineage>
        <taxon>Bacteria</taxon>
        <taxon>Bacillati</taxon>
        <taxon>Chloroflexota</taxon>
        <taxon>Ktedonobacteria</taxon>
        <taxon>Ktedonobacterales</taxon>
        <taxon>Ktedonobacteraceae</taxon>
        <taxon>Ktedonobacter</taxon>
    </lineage>
</organism>
<dbReference type="AlphaFoldDB" id="D6TY54"/>
<comment type="caution">
    <text evidence="1">The sequence shown here is derived from an EMBL/GenBank/DDBJ whole genome shotgun (WGS) entry which is preliminary data.</text>
</comment>
<proteinExistence type="predicted"/>
<dbReference type="EMBL" id="ADVG01000003">
    <property type="protein sequence ID" value="EFH85050.1"/>
    <property type="molecule type" value="Genomic_DNA"/>
</dbReference>
<accession>D6TY54</accession>
<dbReference type="Proteomes" id="UP000004508">
    <property type="component" value="Unassembled WGS sequence"/>
</dbReference>
<evidence type="ECO:0000313" key="2">
    <source>
        <dbReference type="Proteomes" id="UP000004508"/>
    </source>
</evidence>
<dbReference type="InParanoid" id="D6TY54"/>
<protein>
    <submittedName>
        <fullName evidence="1">Uncharacterized protein</fullName>
    </submittedName>
</protein>
<name>D6TY54_KTERA</name>
<sequence length="189" mass="21980">MTVSISLYEFFRTGAFGPLHLGMACGQIEAILGPPDDYAVLSQREHWQCKEDAPWRYSKCWRYGGVELFFDEEKNLEALHLDYLFECLPSGGEKIQLDPWILHPGLSLEEAEIACTERQLAYQVRWEDPFNEGVAHLVFETGADLYFEVEVEDLRPRGLWLLYFPDTRKRYYDEAGHLRKLKGQKRGAN</sequence>
<evidence type="ECO:0000313" key="1">
    <source>
        <dbReference type="EMBL" id="EFH85050.1"/>
    </source>
</evidence>
<reference evidence="1 2" key="1">
    <citation type="journal article" date="2011" name="Stand. Genomic Sci.">
        <title>Non-contiguous finished genome sequence and contextual data of the filamentous soil bacterium Ktedonobacter racemifer type strain (SOSP1-21).</title>
        <authorList>
            <person name="Chang Y.J."/>
            <person name="Land M."/>
            <person name="Hauser L."/>
            <person name="Chertkov O."/>
            <person name="Del Rio T.G."/>
            <person name="Nolan M."/>
            <person name="Copeland A."/>
            <person name="Tice H."/>
            <person name="Cheng J.F."/>
            <person name="Lucas S."/>
            <person name="Han C."/>
            <person name="Goodwin L."/>
            <person name="Pitluck S."/>
            <person name="Ivanova N."/>
            <person name="Ovchinikova G."/>
            <person name="Pati A."/>
            <person name="Chen A."/>
            <person name="Palaniappan K."/>
            <person name="Mavromatis K."/>
            <person name="Liolios K."/>
            <person name="Brettin T."/>
            <person name="Fiebig A."/>
            <person name="Rohde M."/>
            <person name="Abt B."/>
            <person name="Goker M."/>
            <person name="Detter J.C."/>
            <person name="Woyke T."/>
            <person name="Bristow J."/>
            <person name="Eisen J.A."/>
            <person name="Markowitz V."/>
            <person name="Hugenholtz P."/>
            <person name="Kyrpides N.C."/>
            <person name="Klenk H.P."/>
            <person name="Lapidus A."/>
        </authorList>
    </citation>
    <scope>NUCLEOTIDE SEQUENCE [LARGE SCALE GENOMIC DNA]</scope>
    <source>
        <strain evidence="2">DSM 44963</strain>
    </source>
</reference>
<gene>
    <name evidence="1" type="ORF">Krac_6195</name>
</gene>
<dbReference type="OrthoDB" id="1160422at2"/>
<dbReference type="RefSeq" id="WP_007917041.1">
    <property type="nucleotide sequence ID" value="NZ_ADVG01000003.1"/>
</dbReference>